<keyword evidence="2" id="KW-0472">Membrane</keyword>
<dbReference type="PANTHER" id="PTHR23028">
    <property type="entry name" value="ACETYLTRANSFERASE"/>
    <property type="match status" value="1"/>
</dbReference>
<accession>A0ABU2HA76</accession>
<feature type="transmembrane region" description="Helical" evidence="2">
    <location>
        <begin position="304"/>
        <end position="324"/>
    </location>
</feature>
<comment type="caution">
    <text evidence="4">The sequence shown here is derived from an EMBL/GenBank/DDBJ whole genome shotgun (WGS) entry which is preliminary data.</text>
</comment>
<feature type="transmembrane region" description="Helical" evidence="2">
    <location>
        <begin position="105"/>
        <end position="124"/>
    </location>
</feature>
<feature type="domain" description="Acyltransferase 3" evidence="3">
    <location>
        <begin position="27"/>
        <end position="407"/>
    </location>
</feature>
<keyword evidence="4" id="KW-0012">Acyltransferase</keyword>
<feature type="compositionally biased region" description="Low complexity" evidence="1">
    <location>
        <begin position="433"/>
        <end position="456"/>
    </location>
</feature>
<feature type="transmembrane region" description="Helical" evidence="2">
    <location>
        <begin position="387"/>
        <end position="410"/>
    </location>
</feature>
<name>A0ABU2HA76_9ACTN</name>
<evidence type="ECO:0000313" key="4">
    <source>
        <dbReference type="EMBL" id="MDS1272197.1"/>
    </source>
</evidence>
<evidence type="ECO:0000256" key="2">
    <source>
        <dbReference type="SAM" id="Phobius"/>
    </source>
</evidence>
<feature type="transmembrane region" description="Helical" evidence="2">
    <location>
        <begin position="273"/>
        <end position="292"/>
    </location>
</feature>
<feature type="transmembrane region" description="Helical" evidence="2">
    <location>
        <begin position="34"/>
        <end position="53"/>
    </location>
</feature>
<dbReference type="EMBL" id="JAVLVT010000010">
    <property type="protein sequence ID" value="MDS1272197.1"/>
    <property type="molecule type" value="Genomic_DNA"/>
</dbReference>
<feature type="transmembrane region" description="Helical" evidence="2">
    <location>
        <begin position="234"/>
        <end position="252"/>
    </location>
</feature>
<sequence length="456" mass="49866">MVEESAVTRPGDAAEPRDLPQVTGHHAGLDGVRAVAALMVLVFHVAVEVGVVLEPGLRGALLSGFELAVPLFFALSGVLLYRPWVRATLDDTERPRAAAYLWRRAVRVLPAYWVVAVVALLLYSREYLDSVGPWLQVLTLTFIYDPDPSWWFGTGPQGLGQIWSLCTEVAFYLVLPVLALMLHRWARRGRPDVHARARRLLIGLGVLMALSVVALLVQFYPVERPYMHAWLPRTMGLFAVGMALAVLSEWAWRDARPHAPVRRLCRTVAQSPALCWGVAAAAFLVSAGPVTGPRFMGTDGFWSAIIQYATALAFAAFFVAPIAFQPKSDPVRDAAAPWAAGGAWLRTVMAGPTMTFLAKISYGVFLWQFLVLYLWRDFTGQEPFTGSFWLDLGPVFAGTVLAAMASYHLVERPTSRWLYPLVSGKRPVQSEPSSHSAHSSNSASASSSSSSNSASS</sequence>
<proteinExistence type="predicted"/>
<dbReference type="EC" id="2.3.-.-" evidence="4"/>
<dbReference type="GO" id="GO:0016746">
    <property type="term" value="F:acyltransferase activity"/>
    <property type="evidence" value="ECO:0007669"/>
    <property type="project" value="UniProtKB-KW"/>
</dbReference>
<gene>
    <name evidence="4" type="ORF">RIF23_18060</name>
</gene>
<feature type="transmembrane region" description="Helical" evidence="2">
    <location>
        <begin position="162"/>
        <end position="180"/>
    </location>
</feature>
<feature type="region of interest" description="Disordered" evidence="1">
    <location>
        <begin position="425"/>
        <end position="456"/>
    </location>
</feature>
<feature type="region of interest" description="Disordered" evidence="1">
    <location>
        <begin position="1"/>
        <end position="22"/>
    </location>
</feature>
<keyword evidence="2" id="KW-0812">Transmembrane</keyword>
<evidence type="ECO:0000313" key="5">
    <source>
        <dbReference type="Proteomes" id="UP001250214"/>
    </source>
</evidence>
<feature type="transmembrane region" description="Helical" evidence="2">
    <location>
        <begin position="59"/>
        <end position="84"/>
    </location>
</feature>
<keyword evidence="4" id="KW-0808">Transferase</keyword>
<dbReference type="PANTHER" id="PTHR23028:SF53">
    <property type="entry name" value="ACYL_TRANSF_3 DOMAIN-CONTAINING PROTEIN"/>
    <property type="match status" value="1"/>
</dbReference>
<evidence type="ECO:0000259" key="3">
    <source>
        <dbReference type="Pfam" id="PF01757"/>
    </source>
</evidence>
<dbReference type="Pfam" id="PF01757">
    <property type="entry name" value="Acyl_transf_3"/>
    <property type="match status" value="1"/>
</dbReference>
<feature type="transmembrane region" description="Helical" evidence="2">
    <location>
        <begin position="356"/>
        <end position="375"/>
    </location>
</feature>
<reference evidence="5" key="1">
    <citation type="submission" date="2023-07" db="EMBL/GenBank/DDBJ databases">
        <title>Novel species in the genus Lipingzhangella isolated from Sambhar Salt Lake.</title>
        <authorList>
            <person name="Jiya N."/>
            <person name="Kajale S."/>
            <person name="Sharma A."/>
        </authorList>
    </citation>
    <scope>NUCLEOTIDE SEQUENCE [LARGE SCALE GENOMIC DNA]</scope>
    <source>
        <strain evidence="5">LS1_29</strain>
    </source>
</reference>
<organism evidence="4 5">
    <name type="scientific">Lipingzhangella rawalii</name>
    <dbReference type="NCBI Taxonomy" id="2055835"/>
    <lineage>
        <taxon>Bacteria</taxon>
        <taxon>Bacillati</taxon>
        <taxon>Actinomycetota</taxon>
        <taxon>Actinomycetes</taxon>
        <taxon>Streptosporangiales</taxon>
        <taxon>Nocardiopsidaceae</taxon>
        <taxon>Lipingzhangella</taxon>
    </lineage>
</organism>
<keyword evidence="5" id="KW-1185">Reference proteome</keyword>
<dbReference type="RefSeq" id="WP_310913768.1">
    <property type="nucleotide sequence ID" value="NZ_JAVLVT010000010.1"/>
</dbReference>
<feature type="transmembrane region" description="Helical" evidence="2">
    <location>
        <begin position="200"/>
        <end position="222"/>
    </location>
</feature>
<keyword evidence="2" id="KW-1133">Transmembrane helix</keyword>
<dbReference type="InterPro" id="IPR002656">
    <property type="entry name" value="Acyl_transf_3_dom"/>
</dbReference>
<evidence type="ECO:0000256" key="1">
    <source>
        <dbReference type="SAM" id="MobiDB-lite"/>
    </source>
</evidence>
<protein>
    <submittedName>
        <fullName evidence="4">Acyltransferase</fullName>
        <ecNumber evidence="4">2.3.-.-</ecNumber>
    </submittedName>
</protein>
<dbReference type="Proteomes" id="UP001250214">
    <property type="component" value="Unassembled WGS sequence"/>
</dbReference>
<dbReference type="InterPro" id="IPR050879">
    <property type="entry name" value="Acyltransferase_3"/>
</dbReference>